<evidence type="ECO:0000256" key="1">
    <source>
        <dbReference type="ARBA" id="ARBA00022614"/>
    </source>
</evidence>
<evidence type="ECO:0000313" key="5">
    <source>
        <dbReference type="Proteomes" id="UP001140074"/>
    </source>
</evidence>
<feature type="domain" description="CAP-Gly" evidence="3">
    <location>
        <begin position="26"/>
        <end position="72"/>
    </location>
</feature>
<proteinExistence type="predicted"/>
<dbReference type="SMART" id="SM01052">
    <property type="entry name" value="CAP_GLY"/>
    <property type="match status" value="1"/>
</dbReference>
<dbReference type="Proteomes" id="UP001140074">
    <property type="component" value="Unassembled WGS sequence"/>
</dbReference>
<evidence type="ECO:0000313" key="4">
    <source>
        <dbReference type="EMBL" id="KAJ2867843.1"/>
    </source>
</evidence>
<evidence type="ECO:0000256" key="2">
    <source>
        <dbReference type="ARBA" id="ARBA00022737"/>
    </source>
</evidence>
<sequence length="490" mass="53901">MSPAPADPLGRWININGDGGIVRYVGPVDGGSGTWLGVEWTDTERGKHNGSKDGKQYFKCKGTNPKCASFIRCVDRIDWGQTLIEAARSRYIVEIPEICAHLPQAIDGRRGKIEAVGFEKIAREQSDLSALQVLGLDSLKVYGLGTAASVLANVKTLLLSRNYLTGWRQVKEILEALPNVDILDISGNHFDSPLFSGGEDGDLSVGTLRIDSSPGLTWLDVCGIAERVHARCLSFGWSELSLLPVVSLDLLEDLSLEYNHISDILPLSHLPRLRSLNLRGNAELTGIPEIQGHMFSCLESLNLGYTGISSWRSVNNLGTLPLLRRLYLGYTPVVSAGDDSVSRALVIGRLANISKLDGTLISAEERTEMERYYLVLSMDDGSEFPRLPELLAKHGAPRRPAVVEAKIKSRLVSVTIQVVRGPNVVSETAKSLLKSMLVRQLKPIVMRLAGAREFQLYVNNDDLWVLLDCDTRSLDFYGVENDKVIRAVLQ</sequence>
<organism evidence="4 5">
    <name type="scientific">Coemansia aciculifera</name>
    <dbReference type="NCBI Taxonomy" id="417176"/>
    <lineage>
        <taxon>Eukaryota</taxon>
        <taxon>Fungi</taxon>
        <taxon>Fungi incertae sedis</taxon>
        <taxon>Zoopagomycota</taxon>
        <taxon>Kickxellomycotina</taxon>
        <taxon>Kickxellomycetes</taxon>
        <taxon>Kickxellales</taxon>
        <taxon>Kickxellaceae</taxon>
        <taxon>Coemansia</taxon>
    </lineage>
</organism>
<keyword evidence="1" id="KW-0433">Leucine-rich repeat</keyword>
<dbReference type="SUPFAM" id="SSF52058">
    <property type="entry name" value="L domain-like"/>
    <property type="match status" value="1"/>
</dbReference>
<keyword evidence="5" id="KW-1185">Reference proteome</keyword>
<dbReference type="AlphaFoldDB" id="A0A9W8M7S5"/>
<dbReference type="PANTHER" id="PTHR18849:SF0">
    <property type="entry name" value="CILIA- AND FLAGELLA-ASSOCIATED PROTEIN 410-RELATED"/>
    <property type="match status" value="1"/>
</dbReference>
<dbReference type="EMBL" id="JANBUY010000010">
    <property type="protein sequence ID" value="KAJ2867843.1"/>
    <property type="molecule type" value="Genomic_DNA"/>
</dbReference>
<dbReference type="InterPro" id="IPR001611">
    <property type="entry name" value="Leu-rich_rpt"/>
</dbReference>
<dbReference type="Pfam" id="PF01302">
    <property type="entry name" value="CAP_GLY"/>
    <property type="match status" value="1"/>
</dbReference>
<keyword evidence="2" id="KW-0677">Repeat</keyword>
<protein>
    <recommendedName>
        <fullName evidence="3">CAP-Gly domain-containing protein</fullName>
    </recommendedName>
</protein>
<dbReference type="SUPFAM" id="SSF74924">
    <property type="entry name" value="Cap-Gly domain"/>
    <property type="match status" value="1"/>
</dbReference>
<dbReference type="Gene3D" id="3.10.20.90">
    <property type="entry name" value="Phosphatidylinositol 3-kinase Catalytic Subunit, Chain A, domain 1"/>
    <property type="match status" value="1"/>
</dbReference>
<dbReference type="PROSITE" id="PS51450">
    <property type="entry name" value="LRR"/>
    <property type="match status" value="1"/>
</dbReference>
<dbReference type="PROSITE" id="PS50245">
    <property type="entry name" value="CAP_GLY_2"/>
    <property type="match status" value="1"/>
</dbReference>
<dbReference type="Gene3D" id="3.80.10.10">
    <property type="entry name" value="Ribonuclease Inhibitor"/>
    <property type="match status" value="2"/>
</dbReference>
<dbReference type="Gene3D" id="2.30.30.190">
    <property type="entry name" value="CAP Gly-rich-like domain"/>
    <property type="match status" value="1"/>
</dbReference>
<evidence type="ECO:0000259" key="3">
    <source>
        <dbReference type="PROSITE" id="PS50245"/>
    </source>
</evidence>
<reference evidence="4" key="1">
    <citation type="submission" date="2022-07" db="EMBL/GenBank/DDBJ databases">
        <title>Phylogenomic reconstructions and comparative analyses of Kickxellomycotina fungi.</title>
        <authorList>
            <person name="Reynolds N.K."/>
            <person name="Stajich J.E."/>
            <person name="Barry K."/>
            <person name="Grigoriev I.V."/>
            <person name="Crous P."/>
            <person name="Smith M.E."/>
        </authorList>
    </citation>
    <scope>NUCLEOTIDE SEQUENCE</scope>
    <source>
        <strain evidence="4">RSA 476</strain>
    </source>
</reference>
<dbReference type="InterPro" id="IPR000938">
    <property type="entry name" value="CAP-Gly_domain"/>
</dbReference>
<dbReference type="InterPro" id="IPR032675">
    <property type="entry name" value="LRR_dom_sf"/>
</dbReference>
<name>A0A9W8M7S5_9FUNG</name>
<comment type="caution">
    <text evidence="4">The sequence shown here is derived from an EMBL/GenBank/DDBJ whole genome shotgun (WGS) entry which is preliminary data.</text>
</comment>
<dbReference type="InterPro" id="IPR036859">
    <property type="entry name" value="CAP-Gly_dom_sf"/>
</dbReference>
<accession>A0A9W8M7S5</accession>
<gene>
    <name evidence="4" type="ORF">GGH94_000511</name>
</gene>
<dbReference type="PANTHER" id="PTHR18849">
    <property type="entry name" value="LEUCINE RICH REPEAT PROTEIN"/>
    <property type="match status" value="1"/>
</dbReference>